<dbReference type="PROSITE" id="PS51371">
    <property type="entry name" value="CBS"/>
    <property type="match status" value="1"/>
</dbReference>
<sequence>MENSYPTLPYITLDQNVVLQRPEYNLPLKVTLDDPALSIMTDFRQTIPITIKPDATIDTANEKMIGYAVRLLLVTESSDSVLGLITSVDILGEKPLRLTHERRIIHSELLVSDIMTPRKKLEAIFLTDIEESNVGNIVSSMSMFGRRHALVIEKGLTGEPDFIRGIISATQITKQLGITITPTNQAHSFAELEEALHSVA</sequence>
<dbReference type="SUPFAM" id="SSF54631">
    <property type="entry name" value="CBS-domain pair"/>
    <property type="match status" value="1"/>
</dbReference>
<evidence type="ECO:0000313" key="2">
    <source>
        <dbReference type="EMBL" id="VAW83415.1"/>
    </source>
</evidence>
<organism evidence="2">
    <name type="scientific">hydrothermal vent metagenome</name>
    <dbReference type="NCBI Taxonomy" id="652676"/>
    <lineage>
        <taxon>unclassified sequences</taxon>
        <taxon>metagenomes</taxon>
        <taxon>ecological metagenomes</taxon>
    </lineage>
</organism>
<gene>
    <name evidence="2" type="ORF">MNBD_GAMMA16-1542</name>
</gene>
<dbReference type="InterPro" id="IPR046342">
    <property type="entry name" value="CBS_dom_sf"/>
</dbReference>
<dbReference type="Pfam" id="PF00571">
    <property type="entry name" value="CBS"/>
    <property type="match status" value="1"/>
</dbReference>
<feature type="domain" description="CBS" evidence="1">
    <location>
        <begin position="40"/>
        <end position="102"/>
    </location>
</feature>
<accession>A0A3B0YR86</accession>
<reference evidence="2" key="1">
    <citation type="submission" date="2018-06" db="EMBL/GenBank/DDBJ databases">
        <authorList>
            <person name="Zhirakovskaya E."/>
        </authorList>
    </citation>
    <scope>NUCLEOTIDE SEQUENCE</scope>
</reference>
<evidence type="ECO:0000259" key="1">
    <source>
        <dbReference type="PROSITE" id="PS51371"/>
    </source>
</evidence>
<dbReference type="Gene3D" id="3.10.580.10">
    <property type="entry name" value="CBS-domain"/>
    <property type="match status" value="1"/>
</dbReference>
<proteinExistence type="predicted"/>
<dbReference type="EMBL" id="UOFO01000005">
    <property type="protein sequence ID" value="VAW83415.1"/>
    <property type="molecule type" value="Genomic_DNA"/>
</dbReference>
<dbReference type="AlphaFoldDB" id="A0A3B0YR86"/>
<protein>
    <recommendedName>
        <fullName evidence="1">CBS domain-containing protein</fullName>
    </recommendedName>
</protein>
<dbReference type="InterPro" id="IPR000644">
    <property type="entry name" value="CBS_dom"/>
</dbReference>
<name>A0A3B0YR86_9ZZZZ</name>